<dbReference type="OrthoDB" id="5189434at2759"/>
<dbReference type="PANTHER" id="PTHR35908">
    <property type="entry name" value="HYPOTHETICAL FUSION PROTEIN"/>
    <property type="match status" value="1"/>
</dbReference>
<evidence type="ECO:0000313" key="3">
    <source>
        <dbReference type="Proteomes" id="UP000664169"/>
    </source>
</evidence>
<dbReference type="InterPro" id="IPR029068">
    <property type="entry name" value="Glyas_Bleomycin-R_OHBP_Dase"/>
</dbReference>
<dbReference type="Gene3D" id="3.10.180.10">
    <property type="entry name" value="2,3-Dihydroxybiphenyl 1,2-Dioxygenase, domain 1"/>
    <property type="match status" value="1"/>
</dbReference>
<comment type="caution">
    <text evidence="2">The sequence shown here is derived from an EMBL/GenBank/DDBJ whole genome shotgun (WGS) entry which is preliminary data.</text>
</comment>
<accession>A0A8H3G482</accession>
<dbReference type="PANTHER" id="PTHR35908:SF1">
    <property type="entry name" value="CONSERVED PROTEIN"/>
    <property type="match status" value="1"/>
</dbReference>
<evidence type="ECO:0000313" key="2">
    <source>
        <dbReference type="EMBL" id="CAF9932848.1"/>
    </source>
</evidence>
<dbReference type="AlphaFoldDB" id="A0A8H3G482"/>
<dbReference type="Proteomes" id="UP000664169">
    <property type="component" value="Unassembled WGS sequence"/>
</dbReference>
<reference evidence="2" key="1">
    <citation type="submission" date="2021-03" db="EMBL/GenBank/DDBJ databases">
        <authorList>
            <person name="Tagirdzhanova G."/>
        </authorList>
    </citation>
    <scope>NUCLEOTIDE SEQUENCE</scope>
</reference>
<dbReference type="CDD" id="cd06587">
    <property type="entry name" value="VOC"/>
    <property type="match status" value="1"/>
</dbReference>
<name>A0A8H3G482_9LECA</name>
<organism evidence="2 3">
    <name type="scientific">Gomphillus americanus</name>
    <dbReference type="NCBI Taxonomy" id="1940652"/>
    <lineage>
        <taxon>Eukaryota</taxon>
        <taxon>Fungi</taxon>
        <taxon>Dikarya</taxon>
        <taxon>Ascomycota</taxon>
        <taxon>Pezizomycotina</taxon>
        <taxon>Lecanoromycetes</taxon>
        <taxon>OSLEUM clade</taxon>
        <taxon>Ostropomycetidae</taxon>
        <taxon>Ostropales</taxon>
        <taxon>Graphidaceae</taxon>
        <taxon>Gomphilloideae</taxon>
        <taxon>Gomphillus</taxon>
    </lineage>
</organism>
<dbReference type="EMBL" id="CAJPDQ010000048">
    <property type="protein sequence ID" value="CAF9932848.1"/>
    <property type="molecule type" value="Genomic_DNA"/>
</dbReference>
<keyword evidence="3" id="KW-1185">Reference proteome</keyword>
<dbReference type="Pfam" id="PF18029">
    <property type="entry name" value="Glyoxalase_6"/>
    <property type="match status" value="1"/>
</dbReference>
<gene>
    <name evidence="2" type="ORF">GOMPHAMPRED_006681</name>
</gene>
<dbReference type="InterPro" id="IPR041581">
    <property type="entry name" value="Glyoxalase_6"/>
</dbReference>
<proteinExistence type="predicted"/>
<dbReference type="SUPFAM" id="SSF54593">
    <property type="entry name" value="Glyoxalase/Bleomycin resistance protein/Dihydroxybiphenyl dioxygenase"/>
    <property type="match status" value="1"/>
</dbReference>
<feature type="domain" description="Glyoxalase-like" evidence="1">
    <location>
        <begin position="14"/>
        <end position="105"/>
    </location>
</feature>
<evidence type="ECO:0000259" key="1">
    <source>
        <dbReference type="Pfam" id="PF18029"/>
    </source>
</evidence>
<protein>
    <recommendedName>
        <fullName evidence="1">Glyoxalase-like domain-containing protein</fullName>
    </recommendedName>
</protein>
<sequence length="159" mass="17449">MTETSKPALAIGSIVWGVADIPRAVKFWSAALDYRLLGTPDNDWAILTSRDGIGPQLALDQITFKTQGRQRHHLDLYAVDQNAEVQRLLALGATKVDREVDGAEWLGAAEGSARFVCEQACWAYHGLEMGMLFAYEPAAGVVEELEEIMNSVSNYMDCG</sequence>